<dbReference type="Proteomes" id="UP000188268">
    <property type="component" value="Unassembled WGS sequence"/>
</dbReference>
<feature type="compositionally biased region" description="Pro residues" evidence="1">
    <location>
        <begin position="71"/>
        <end position="92"/>
    </location>
</feature>
<feature type="domain" description="XS" evidence="2">
    <location>
        <begin position="600"/>
        <end position="691"/>
    </location>
</feature>
<dbReference type="Gramene" id="OMO80750">
    <property type="protein sequence ID" value="OMO80750"/>
    <property type="gene ID" value="CCACVL1_12788"/>
</dbReference>
<dbReference type="InterPro" id="IPR038588">
    <property type="entry name" value="XS_domain_sf"/>
</dbReference>
<dbReference type="PANTHER" id="PTHR46619:SF3">
    <property type="entry name" value="RNA RECOGNITION MOTIF XS DOMAIN PROTEIN"/>
    <property type="match status" value="1"/>
</dbReference>
<dbReference type="GO" id="GO:0031047">
    <property type="term" value="P:regulatory ncRNA-mediated gene silencing"/>
    <property type="evidence" value="ECO:0007669"/>
    <property type="project" value="InterPro"/>
</dbReference>
<dbReference type="OrthoDB" id="1915348at2759"/>
<organism evidence="3 4">
    <name type="scientific">Corchorus capsularis</name>
    <name type="common">Jute</name>
    <dbReference type="NCBI Taxonomy" id="210143"/>
    <lineage>
        <taxon>Eukaryota</taxon>
        <taxon>Viridiplantae</taxon>
        <taxon>Streptophyta</taxon>
        <taxon>Embryophyta</taxon>
        <taxon>Tracheophyta</taxon>
        <taxon>Spermatophyta</taxon>
        <taxon>Magnoliopsida</taxon>
        <taxon>eudicotyledons</taxon>
        <taxon>Gunneridae</taxon>
        <taxon>Pentapetalae</taxon>
        <taxon>rosids</taxon>
        <taxon>malvids</taxon>
        <taxon>Malvales</taxon>
        <taxon>Malvaceae</taxon>
        <taxon>Grewioideae</taxon>
        <taxon>Apeibeae</taxon>
        <taxon>Corchorus</taxon>
    </lineage>
</organism>
<dbReference type="PANTHER" id="PTHR46619">
    <property type="entry name" value="RNA RECOGNITION MOTIF XS DOMAIN PROTEIN-RELATED"/>
    <property type="match status" value="1"/>
</dbReference>
<dbReference type="Pfam" id="PF03468">
    <property type="entry name" value="XS"/>
    <property type="match status" value="2"/>
</dbReference>
<gene>
    <name evidence="3" type="ORF">CCACVL1_12788</name>
</gene>
<name>A0A1R3IDW8_COCAP</name>
<dbReference type="EMBL" id="AWWV01010256">
    <property type="protein sequence ID" value="OMO80750.1"/>
    <property type="molecule type" value="Genomic_DNA"/>
</dbReference>
<dbReference type="OMA" id="HITIFEG"/>
<dbReference type="Gene3D" id="3.30.70.2890">
    <property type="entry name" value="XS domain"/>
    <property type="match status" value="2"/>
</dbReference>
<dbReference type="STRING" id="210143.A0A1R3IDW8"/>
<evidence type="ECO:0000259" key="2">
    <source>
        <dbReference type="Pfam" id="PF03468"/>
    </source>
</evidence>
<feature type="compositionally biased region" description="Basic and acidic residues" evidence="1">
    <location>
        <begin position="161"/>
        <end position="179"/>
    </location>
</feature>
<evidence type="ECO:0000256" key="1">
    <source>
        <dbReference type="SAM" id="MobiDB-lite"/>
    </source>
</evidence>
<accession>A0A1R3IDW8</accession>
<keyword evidence="4" id="KW-1185">Reference proteome</keyword>
<dbReference type="AlphaFoldDB" id="A0A1R3IDW8"/>
<evidence type="ECO:0000313" key="3">
    <source>
        <dbReference type="EMBL" id="OMO80750.1"/>
    </source>
</evidence>
<reference evidence="3 4" key="1">
    <citation type="submission" date="2013-09" db="EMBL/GenBank/DDBJ databases">
        <title>Corchorus capsularis genome sequencing.</title>
        <authorList>
            <person name="Alam M."/>
            <person name="Haque M.S."/>
            <person name="Islam M.S."/>
            <person name="Emdad E.M."/>
            <person name="Islam M.M."/>
            <person name="Ahmed B."/>
            <person name="Halim A."/>
            <person name="Hossen Q.M.M."/>
            <person name="Hossain M.Z."/>
            <person name="Ahmed R."/>
            <person name="Khan M.M."/>
            <person name="Islam R."/>
            <person name="Rashid M.M."/>
            <person name="Khan S.A."/>
            <person name="Rahman M.S."/>
            <person name="Alam M."/>
        </authorList>
    </citation>
    <scope>NUCLEOTIDE SEQUENCE [LARGE SCALE GENOMIC DNA]</scope>
    <source>
        <strain evidence="4">cv. CVL-1</strain>
        <tissue evidence="3">Whole seedling</tissue>
    </source>
</reference>
<comment type="caution">
    <text evidence="3">The sequence shown here is derived from an EMBL/GenBank/DDBJ whole genome shotgun (WGS) entry which is preliminary data.</text>
</comment>
<feature type="region of interest" description="Disordered" evidence="1">
    <location>
        <begin position="1"/>
        <end position="95"/>
    </location>
</feature>
<protein>
    <recommendedName>
        <fullName evidence="2">XS domain-containing protein</fullName>
    </recommendedName>
</protein>
<dbReference type="InterPro" id="IPR005380">
    <property type="entry name" value="XS_domain"/>
</dbReference>
<evidence type="ECO:0000313" key="4">
    <source>
        <dbReference type="Proteomes" id="UP000188268"/>
    </source>
</evidence>
<feature type="domain" description="XS" evidence="2">
    <location>
        <begin position="364"/>
        <end position="408"/>
    </location>
</feature>
<proteinExistence type="predicted"/>
<feature type="region of interest" description="Disordered" evidence="1">
    <location>
        <begin position="125"/>
        <end position="208"/>
    </location>
</feature>
<sequence length="714" mass="79704">MAGPNPPKQPSSSANNHRKSRWESSSSAPPNKNVSSTTNDSKSSTKPNPSPRTGPSPAYAAQKKSQSGPSPAHPPFPSFPDPAALGPPPPPAYGFHMLERRTIVLYDGSVRSYFALPPDYQDFPTRPILGPPEFGSPQLGFRENRDYRNGPGEGRSPLKRKYGEEEKVPREEKKEELARQRFGHSNAKVYSLGGGSDRQAGTSSPFRNEGTRAAKYMRVGGGFENNNSGFNNKHLEVDQNKLKKAFLHFVKTVFENAAQKKNYLEDGKQGRLHCLACPSLFGMDIADLSLSGTDIADLRSSKDFPDMHALIMHTYYSDNADLRVDHLGLHKALCVLMGWNYSKPPDSSKTYRFLPAEEAAANQEDLIMWPPVVIIHNTITGKGKDGRMEGLGNKAMDSKLRVFQDMENSAISIDLEKPIPKESHSVPLWLEYKGDVGLRKYTLLKHLNAGLIVLEFDRKFMFSLCLILLVRGSSLQALLPIIVHFKPGLSSYAAGLCCKSGYTHFRLLTIKFMVFDLWISVFVFAGNSAGKMLKGTKGFDHEDMPDLFWRRCLEKGCTRECQVPVIDSVAFSSLFFKFPRATADDIQFMPYMFCESNLGFGSGKSKAIYGREGHQGITVVKFAGDQSGLKDAVRLAEHFEKENRGRKGWSHVQPMTLGKDDEKNPSLVKVDERTGEKKRIFYGHLGTVADLDKVDFDTRKRVVIESRREHKGPR</sequence>
<feature type="compositionally biased region" description="Low complexity" evidence="1">
    <location>
        <begin position="31"/>
        <end position="46"/>
    </location>
</feature>